<gene>
    <name evidence="5" type="ORF">C8N29_1273</name>
</gene>
<organism evidence="5 6">
    <name type="scientific">Agitococcus lubricus</name>
    <dbReference type="NCBI Taxonomy" id="1077255"/>
    <lineage>
        <taxon>Bacteria</taxon>
        <taxon>Pseudomonadati</taxon>
        <taxon>Pseudomonadota</taxon>
        <taxon>Gammaproteobacteria</taxon>
        <taxon>Moraxellales</taxon>
        <taxon>Moraxellaceae</taxon>
        <taxon>Agitococcus</taxon>
    </lineage>
</organism>
<dbReference type="InterPro" id="IPR007941">
    <property type="entry name" value="DUF726"/>
</dbReference>
<dbReference type="InterPro" id="IPR029058">
    <property type="entry name" value="AB_hydrolase_fold"/>
</dbReference>
<dbReference type="Proteomes" id="UP000244223">
    <property type="component" value="Unassembled WGS sequence"/>
</dbReference>
<keyword evidence="3" id="KW-1133">Transmembrane helix</keyword>
<reference evidence="5 6" key="1">
    <citation type="submission" date="2018-04" db="EMBL/GenBank/DDBJ databases">
        <title>Genomic Encyclopedia of Archaeal and Bacterial Type Strains, Phase II (KMG-II): from individual species to whole genera.</title>
        <authorList>
            <person name="Goeker M."/>
        </authorList>
    </citation>
    <scope>NUCLEOTIDE SEQUENCE [LARGE SCALE GENOMIC DNA]</scope>
    <source>
        <strain evidence="5 6">DSM 5822</strain>
    </source>
</reference>
<dbReference type="Pfam" id="PF05277">
    <property type="entry name" value="DUF726"/>
    <property type="match status" value="1"/>
</dbReference>
<protein>
    <submittedName>
        <fullName evidence="5">Uncharacterized protein DUF726</fullName>
    </submittedName>
</protein>
<accession>A0A2T5ISH8</accession>
<evidence type="ECO:0000256" key="3">
    <source>
        <dbReference type="ARBA" id="ARBA00022989"/>
    </source>
</evidence>
<comment type="subcellular location">
    <subcellularLocation>
        <location evidence="1">Membrane</location>
        <topology evidence="1">Multi-pass membrane protein</topology>
    </subcellularLocation>
</comment>
<proteinExistence type="predicted"/>
<dbReference type="RefSeq" id="WP_107866984.1">
    <property type="nucleotide sequence ID" value="NZ_QAON01000027.1"/>
</dbReference>
<keyword evidence="4" id="KW-0472">Membrane</keyword>
<keyword evidence="6" id="KW-1185">Reference proteome</keyword>
<sequence>MSEHYNPLKIITFDMMQHPIPMVSFDDAKFDLYMISGFLTEKWYLPYGAHTVKMGELAKSDWLKHLVNLAQEHHFNLYFYNWPAKFWPHNWLYEIFSVFFGEFYQATKKANYQYDENSDSSELIDRFLIKIDIDDLIDALPWKQRFVLKLLKNKDTNKRKSLKILKAWNDALEATRTSAAELDKFITSKNRKTLLLGHSLGGRLALQTLEMINTKNVADVDCIAMAPAIRPSELHIHKMTYRAEKIEIFYSKADVILALLYRLAELTFEKPIGLSGAENKIGREFNCTKHRDKLIGHTDYEANIVALLTDSEIFKQHISLPLQKIPTT</sequence>
<comment type="caution">
    <text evidence="5">The sequence shown here is derived from an EMBL/GenBank/DDBJ whole genome shotgun (WGS) entry which is preliminary data.</text>
</comment>
<keyword evidence="2" id="KW-0812">Transmembrane</keyword>
<dbReference type="GO" id="GO:0016020">
    <property type="term" value="C:membrane"/>
    <property type="evidence" value="ECO:0007669"/>
    <property type="project" value="UniProtKB-SubCell"/>
</dbReference>
<dbReference type="EMBL" id="QAON01000027">
    <property type="protein sequence ID" value="PTQ86797.1"/>
    <property type="molecule type" value="Genomic_DNA"/>
</dbReference>
<dbReference type="SUPFAM" id="SSF53474">
    <property type="entry name" value="alpha/beta-Hydrolases"/>
    <property type="match status" value="1"/>
</dbReference>
<evidence type="ECO:0000313" key="6">
    <source>
        <dbReference type="Proteomes" id="UP000244223"/>
    </source>
</evidence>
<evidence type="ECO:0000256" key="2">
    <source>
        <dbReference type="ARBA" id="ARBA00022692"/>
    </source>
</evidence>
<name>A0A2T5ISH8_9GAMM</name>
<dbReference type="AlphaFoldDB" id="A0A2T5ISH8"/>
<evidence type="ECO:0000256" key="1">
    <source>
        <dbReference type="ARBA" id="ARBA00004141"/>
    </source>
</evidence>
<dbReference type="Gene3D" id="3.40.50.1820">
    <property type="entry name" value="alpha/beta hydrolase"/>
    <property type="match status" value="1"/>
</dbReference>
<evidence type="ECO:0000313" key="5">
    <source>
        <dbReference type="EMBL" id="PTQ86797.1"/>
    </source>
</evidence>
<evidence type="ECO:0000256" key="4">
    <source>
        <dbReference type="ARBA" id="ARBA00023136"/>
    </source>
</evidence>